<sequence length="394" mass="44570">MGLPGALSELLPSHVIVYPQSSYQALRYLEGLMAPLTQPTILCIDECTPFTVSRLRQLLFVTSPDGTLLMKKLPTNLFVYICMYRSLLDSTTTTLLSQQQVALIKQSTDRNVPSLIELPRTSMRELATALYNLLDEIRENAEPPCKVSYVNHVPYVPYEACYLYVKNNDIASLWAAASGFLFYQPLQSRMSGYHPIIPRTPFIQLIRSLLTSSSDDDDLLLLFGDMRGKIQGIEANERLVLNYFRGTSIPVELHSAPYLPLKRPLLDMYDEALGQGISSQTIVHWLYEYIYNAYEHPAPLRYLLDTFSLLTSFPDVHLDNLPRHLTLLLLQALSTARHMRVTLKQNLIRNRSFVGTLRTSRSNAEVYPTLAHLVTAEQLTLPLTENGDASDVSD</sequence>
<keyword evidence="2" id="KW-1185">Reference proteome</keyword>
<proteinExistence type="predicted"/>
<dbReference type="OrthoDB" id="10255008at2759"/>
<comment type="caution">
    <text evidence="1">The sequence shown here is derived from an EMBL/GenBank/DDBJ whole genome shotgun (WGS) entry which is preliminary data.</text>
</comment>
<dbReference type="VEuPathDB" id="GiardiaDB:GMRT_14300"/>
<dbReference type="EMBL" id="VDLU01000001">
    <property type="protein sequence ID" value="TNJ30159.1"/>
    <property type="molecule type" value="Genomic_DNA"/>
</dbReference>
<reference evidence="1 2" key="1">
    <citation type="submission" date="2019-05" db="EMBL/GenBank/DDBJ databases">
        <title>The compact genome of Giardia muris reveals important steps in the evolution of intestinal protozoan parasites.</title>
        <authorList>
            <person name="Xu F."/>
            <person name="Jimenez-Gonzalez A."/>
            <person name="Einarsson E."/>
            <person name="Astvaldsson A."/>
            <person name="Peirasmaki D."/>
            <person name="Eckmann L."/>
            <person name="Andersson J.O."/>
            <person name="Svard S.G."/>
            <person name="Jerlstrom-Hultqvist J."/>
        </authorList>
    </citation>
    <scope>NUCLEOTIDE SEQUENCE [LARGE SCALE GENOMIC DNA]</scope>
    <source>
        <strain evidence="1 2">Roberts-Thomson</strain>
    </source>
</reference>
<evidence type="ECO:0000313" key="2">
    <source>
        <dbReference type="Proteomes" id="UP000315496"/>
    </source>
</evidence>
<accession>A0A4Z1TC76</accession>
<protein>
    <submittedName>
        <fullName evidence="1">Uncharacterized protein</fullName>
    </submittedName>
</protein>
<dbReference type="AlphaFoldDB" id="A0A4Z1TC76"/>
<dbReference type="Proteomes" id="UP000315496">
    <property type="component" value="Chromosome 1"/>
</dbReference>
<organism evidence="1 2">
    <name type="scientific">Giardia muris</name>
    <dbReference type="NCBI Taxonomy" id="5742"/>
    <lineage>
        <taxon>Eukaryota</taxon>
        <taxon>Metamonada</taxon>
        <taxon>Diplomonadida</taxon>
        <taxon>Hexamitidae</taxon>
        <taxon>Giardiinae</taxon>
        <taxon>Giardia</taxon>
    </lineage>
</organism>
<gene>
    <name evidence="1" type="ORF">GMRT_14300</name>
</gene>
<evidence type="ECO:0000313" key="1">
    <source>
        <dbReference type="EMBL" id="TNJ30159.1"/>
    </source>
</evidence>
<name>A0A4Z1TC76_GIAMU</name>